<protein>
    <submittedName>
        <fullName evidence="4">ABC transporter substrate-binding protein</fullName>
    </submittedName>
</protein>
<feature type="chain" id="PRO_5037978068" evidence="2">
    <location>
        <begin position="32"/>
        <end position="504"/>
    </location>
</feature>
<dbReference type="InterPro" id="IPR000914">
    <property type="entry name" value="SBP_5_dom"/>
</dbReference>
<comment type="caution">
    <text evidence="4">The sequence shown here is derived from an EMBL/GenBank/DDBJ whole genome shotgun (WGS) entry which is preliminary data.</text>
</comment>
<feature type="signal peptide" evidence="2">
    <location>
        <begin position="1"/>
        <end position="31"/>
    </location>
</feature>
<name>A0A917REA9_9NOCA</name>
<dbReference type="Gene3D" id="3.90.76.10">
    <property type="entry name" value="Dipeptide-binding Protein, Domain 1"/>
    <property type="match status" value="1"/>
</dbReference>
<dbReference type="EMBL" id="BMMH01000002">
    <property type="protein sequence ID" value="GGL02353.1"/>
    <property type="molecule type" value="Genomic_DNA"/>
</dbReference>
<proteinExistence type="predicted"/>
<keyword evidence="5" id="KW-1185">Reference proteome</keyword>
<dbReference type="PIRSF" id="PIRSF002741">
    <property type="entry name" value="MppA"/>
    <property type="match status" value="1"/>
</dbReference>
<feature type="domain" description="Solute-binding protein family 5" evidence="3">
    <location>
        <begin position="77"/>
        <end position="429"/>
    </location>
</feature>
<dbReference type="Pfam" id="PF00496">
    <property type="entry name" value="SBP_bac_5"/>
    <property type="match status" value="1"/>
</dbReference>
<evidence type="ECO:0000313" key="5">
    <source>
        <dbReference type="Proteomes" id="UP000638263"/>
    </source>
</evidence>
<organism evidence="4 5">
    <name type="scientific">Nocardia jinanensis</name>
    <dbReference type="NCBI Taxonomy" id="382504"/>
    <lineage>
        <taxon>Bacteria</taxon>
        <taxon>Bacillati</taxon>
        <taxon>Actinomycetota</taxon>
        <taxon>Actinomycetes</taxon>
        <taxon>Mycobacteriales</taxon>
        <taxon>Nocardiaceae</taxon>
        <taxon>Nocardia</taxon>
    </lineage>
</organism>
<keyword evidence="1 2" id="KW-0732">Signal</keyword>
<dbReference type="GO" id="GO:1904680">
    <property type="term" value="F:peptide transmembrane transporter activity"/>
    <property type="evidence" value="ECO:0007669"/>
    <property type="project" value="TreeGrafter"/>
</dbReference>
<dbReference type="Gene3D" id="3.40.190.10">
    <property type="entry name" value="Periplasmic binding protein-like II"/>
    <property type="match status" value="1"/>
</dbReference>
<evidence type="ECO:0000259" key="3">
    <source>
        <dbReference type="Pfam" id="PF00496"/>
    </source>
</evidence>
<dbReference type="PROSITE" id="PS51257">
    <property type="entry name" value="PROKAR_LIPOPROTEIN"/>
    <property type="match status" value="1"/>
</dbReference>
<reference evidence="4" key="1">
    <citation type="journal article" date="2014" name="Int. J. Syst. Evol. Microbiol.">
        <title>Complete genome sequence of Corynebacterium casei LMG S-19264T (=DSM 44701T), isolated from a smear-ripened cheese.</title>
        <authorList>
            <consortium name="US DOE Joint Genome Institute (JGI-PGF)"/>
            <person name="Walter F."/>
            <person name="Albersmeier A."/>
            <person name="Kalinowski J."/>
            <person name="Ruckert C."/>
        </authorList>
    </citation>
    <scope>NUCLEOTIDE SEQUENCE</scope>
    <source>
        <strain evidence="4">CGMCC 4.3508</strain>
    </source>
</reference>
<evidence type="ECO:0000256" key="1">
    <source>
        <dbReference type="ARBA" id="ARBA00022729"/>
    </source>
</evidence>
<evidence type="ECO:0000256" key="2">
    <source>
        <dbReference type="SAM" id="SignalP"/>
    </source>
</evidence>
<dbReference type="GO" id="GO:0015833">
    <property type="term" value="P:peptide transport"/>
    <property type="evidence" value="ECO:0007669"/>
    <property type="project" value="TreeGrafter"/>
</dbReference>
<dbReference type="CDD" id="cd00995">
    <property type="entry name" value="PBP2_NikA_DppA_OppA_like"/>
    <property type="match status" value="1"/>
</dbReference>
<accession>A0A917REA9</accession>
<dbReference type="SUPFAM" id="SSF53850">
    <property type="entry name" value="Periplasmic binding protein-like II"/>
    <property type="match status" value="1"/>
</dbReference>
<dbReference type="Proteomes" id="UP000638263">
    <property type="component" value="Unassembled WGS sequence"/>
</dbReference>
<dbReference type="GO" id="GO:0042597">
    <property type="term" value="C:periplasmic space"/>
    <property type="evidence" value="ECO:0007669"/>
    <property type="project" value="UniProtKB-ARBA"/>
</dbReference>
<dbReference type="AlphaFoldDB" id="A0A917REA9"/>
<dbReference type="Gene3D" id="3.10.105.10">
    <property type="entry name" value="Dipeptide-binding Protein, Domain 3"/>
    <property type="match status" value="1"/>
</dbReference>
<sequence length="504" mass="53933">MRAARGRATAAVAALVAGALVLAGCAGPTGAETDSITVAQPMDLKSPDPVVDNSLYSTNIFRSVFDQLNEVMPDGSLAPRLATGWTASGDGGVWTFPLRRDAVFHDGTPVTAADVVFSFRAVMDNPRSLNRIYTNNIASVGTGANGEVVFTLKKADAAFPRMAYYISVVPEQYYRRVGSKGFADRPIGSGPYRFVSWTPGVSVELASYPRYWGGEPSIGHVTVLPVADPEARINGLLAGDIDLTSLTPAQISAVRGAAEPVEKQANQLVYLSGNAEAGGPLADQKLRNAISMAIDRETIIDTVLYGYGAVASGSAVAPDVEGYDGTLAPLDHDLATAERLVAESGYRGTAIPLDYPTDGNVPMSSQLAQAVAAQLSRIGIDIELRGSDAASFDLKWTTHQFRGLYLSQFSPSMMDASTTLNYLFGPTGNALFSDPDIDALIVRAGTTVDQRQRRAVISEIWALNQQRSWVVNLDYTVSTYGKTIGLQWQPRADGHVDWRTASWQ</sequence>
<reference evidence="4" key="2">
    <citation type="submission" date="2020-09" db="EMBL/GenBank/DDBJ databases">
        <authorList>
            <person name="Sun Q."/>
            <person name="Zhou Y."/>
        </authorList>
    </citation>
    <scope>NUCLEOTIDE SEQUENCE</scope>
    <source>
        <strain evidence="4">CGMCC 4.3508</strain>
    </source>
</reference>
<dbReference type="PANTHER" id="PTHR30290">
    <property type="entry name" value="PERIPLASMIC BINDING COMPONENT OF ABC TRANSPORTER"/>
    <property type="match status" value="1"/>
</dbReference>
<dbReference type="PANTHER" id="PTHR30290:SF38">
    <property type="entry name" value="D,D-DIPEPTIDE-BINDING PERIPLASMIC PROTEIN DDPA-RELATED"/>
    <property type="match status" value="1"/>
</dbReference>
<dbReference type="InterPro" id="IPR039424">
    <property type="entry name" value="SBP_5"/>
</dbReference>
<evidence type="ECO:0000313" key="4">
    <source>
        <dbReference type="EMBL" id="GGL02353.1"/>
    </source>
</evidence>
<dbReference type="GO" id="GO:0043190">
    <property type="term" value="C:ATP-binding cassette (ABC) transporter complex"/>
    <property type="evidence" value="ECO:0007669"/>
    <property type="project" value="InterPro"/>
</dbReference>
<dbReference type="InterPro" id="IPR030678">
    <property type="entry name" value="Peptide/Ni-bd"/>
</dbReference>
<gene>
    <name evidence="4" type="ORF">GCM10011588_16390</name>
</gene>